<organism evidence="1 2">
    <name type="scientific">Cellulomonas edaphi</name>
    <dbReference type="NCBI Taxonomy" id="3053468"/>
    <lineage>
        <taxon>Bacteria</taxon>
        <taxon>Bacillati</taxon>
        <taxon>Actinomycetota</taxon>
        <taxon>Actinomycetes</taxon>
        <taxon>Micrococcales</taxon>
        <taxon>Cellulomonadaceae</taxon>
        <taxon>Cellulomonas</taxon>
    </lineage>
</organism>
<dbReference type="EMBL" id="JAUCGR010000002">
    <property type="protein sequence ID" value="MDM7831749.1"/>
    <property type="molecule type" value="Genomic_DNA"/>
</dbReference>
<reference evidence="1 2" key="1">
    <citation type="submission" date="2023-06" db="EMBL/GenBank/DDBJ databases">
        <title>Cellulomonas sp. MW9 Whole genome sequence.</title>
        <authorList>
            <person name="Park S."/>
        </authorList>
    </citation>
    <scope>NUCLEOTIDE SEQUENCE [LARGE SCALE GENOMIC DNA]</scope>
    <source>
        <strain evidence="1 2">MW9</strain>
    </source>
</reference>
<proteinExistence type="predicted"/>
<comment type="caution">
    <text evidence="1">The sequence shown here is derived from an EMBL/GenBank/DDBJ whole genome shotgun (WGS) entry which is preliminary data.</text>
</comment>
<keyword evidence="2" id="KW-1185">Reference proteome</keyword>
<dbReference type="Proteomes" id="UP001321453">
    <property type="component" value="Unassembled WGS sequence"/>
</dbReference>
<evidence type="ECO:0000313" key="2">
    <source>
        <dbReference type="Proteomes" id="UP001321453"/>
    </source>
</evidence>
<evidence type="ECO:0000313" key="1">
    <source>
        <dbReference type="EMBL" id="MDM7831749.1"/>
    </source>
</evidence>
<gene>
    <name evidence="1" type="ORF">QRT05_10435</name>
</gene>
<protein>
    <submittedName>
        <fullName evidence="1">Uncharacterized protein</fullName>
    </submittedName>
</protein>
<dbReference type="RefSeq" id="WP_289447169.1">
    <property type="nucleotide sequence ID" value="NZ_JAUCGR010000002.1"/>
</dbReference>
<accession>A0ABT7S802</accession>
<name>A0ABT7S802_9CELL</name>
<sequence length="302" mass="31758">MSQKPARLSRTLRRLAAGTRRRVGDALVGAGERLQPMTSRVMPATLDKVVSLSAQDARADLRAWVGTADYSVFPDAFRAVAADRGTGRRVALRVKVTGQHVEDGAKGVAGNIRIDAASLTGDGPWALLVAPVWGTSVGDWSQIGTRLRRAVPRDGVPLAGGRAVVTYEGSSGGLVVERRSSVRDVRLVELRPDEDGRPEAVVTGAVDEALRAYAEVQPAGSRDARHRLPFSLLDDGRTALRLPAPAPGATEPLTLRLSVVVDGVLWPVSVPRSTPVADFPGLAVHVDEGAVVVGAVEGATGE</sequence>